<comment type="caution">
    <text evidence="1">The sequence shown here is derived from an EMBL/GenBank/DDBJ whole genome shotgun (WGS) entry which is preliminary data.</text>
</comment>
<accession>A0A397SH86</accession>
<dbReference type="AlphaFoldDB" id="A0A397SH86"/>
<evidence type="ECO:0000313" key="1">
    <source>
        <dbReference type="EMBL" id="RIA83575.1"/>
    </source>
</evidence>
<dbReference type="Proteomes" id="UP000265703">
    <property type="component" value="Unassembled WGS sequence"/>
</dbReference>
<evidence type="ECO:0000313" key="2">
    <source>
        <dbReference type="Proteomes" id="UP000265703"/>
    </source>
</evidence>
<sequence>MTNLNDNSSNDNDTPVSMIDFGKGMQTMMESFKTCTERIKIKNSKVMSHNIKETKIIRDIFREFVKDSLKFNGHLENYSLDVLFFVKCFKDPNNYSDYDISILCEDLLEKSRNNYEQSKELKDKIRVEEGSEESGIYDKLIKIQNSLLEHKTNIQNEIKSDKKSALVPKGGGLISACSRYIISLFFDVKDLYLKLEESAMVKVFDKNISSIIVEIGKIETFWDMQVKRIEYLINNLQSGRNIKRSRIVHNLEQKWKNVEKECQIYNRVMKELLVKDGLVSIMTRTPLKNYDADFGE</sequence>
<gene>
    <name evidence="1" type="ORF">C1645_880413</name>
</gene>
<proteinExistence type="predicted"/>
<organism evidence="1 2">
    <name type="scientific">Glomus cerebriforme</name>
    <dbReference type="NCBI Taxonomy" id="658196"/>
    <lineage>
        <taxon>Eukaryota</taxon>
        <taxon>Fungi</taxon>
        <taxon>Fungi incertae sedis</taxon>
        <taxon>Mucoromycota</taxon>
        <taxon>Glomeromycotina</taxon>
        <taxon>Glomeromycetes</taxon>
        <taxon>Glomerales</taxon>
        <taxon>Glomeraceae</taxon>
        <taxon>Glomus</taxon>
    </lineage>
</organism>
<protein>
    <submittedName>
        <fullName evidence="1">Uncharacterized protein</fullName>
    </submittedName>
</protein>
<dbReference type="EMBL" id="QKYT01000560">
    <property type="protein sequence ID" value="RIA83575.1"/>
    <property type="molecule type" value="Genomic_DNA"/>
</dbReference>
<reference evidence="1 2" key="1">
    <citation type="submission" date="2018-06" db="EMBL/GenBank/DDBJ databases">
        <title>Comparative genomics reveals the genomic features of Rhizophagus irregularis, R. cerebriforme, R. diaphanum and Gigaspora rosea, and their symbiotic lifestyle signature.</title>
        <authorList>
            <person name="Morin E."/>
            <person name="San Clemente H."/>
            <person name="Chen E.C.H."/>
            <person name="De La Providencia I."/>
            <person name="Hainaut M."/>
            <person name="Kuo A."/>
            <person name="Kohler A."/>
            <person name="Murat C."/>
            <person name="Tang N."/>
            <person name="Roy S."/>
            <person name="Loubradou J."/>
            <person name="Henrissat B."/>
            <person name="Grigoriev I.V."/>
            <person name="Corradi N."/>
            <person name="Roux C."/>
            <person name="Martin F.M."/>
        </authorList>
    </citation>
    <scope>NUCLEOTIDE SEQUENCE [LARGE SCALE GENOMIC DNA]</scope>
    <source>
        <strain evidence="1 2">DAOM 227022</strain>
    </source>
</reference>
<name>A0A397SH86_9GLOM</name>
<keyword evidence="2" id="KW-1185">Reference proteome</keyword>
<dbReference type="OrthoDB" id="2360039at2759"/>